<dbReference type="Proteomes" id="UP000191931">
    <property type="component" value="Unassembled WGS sequence"/>
</dbReference>
<name>A0A1W1HGW5_9BACT</name>
<evidence type="ECO:0000313" key="1">
    <source>
        <dbReference type="EMBL" id="SLM31622.1"/>
    </source>
</evidence>
<sequence length="133" mass="15794">MILDQLDLFTYMYTLNALLMKSILFYKTSSGKCPVEEYLDTLTDQQVVKITWVLKLIRERQNISNLYFKKLVNTDDIWEVRVSSGKNNFRLLGFMDGNELVILTNSFQKKTQKTPKKEIRLAENRKEDYLSRR</sequence>
<reference evidence="1 2" key="1">
    <citation type="submission" date="2017-03" db="EMBL/GenBank/DDBJ databases">
        <authorList>
            <person name="Afonso C.L."/>
            <person name="Miller P.J."/>
            <person name="Scott M.A."/>
            <person name="Spackman E."/>
            <person name="Goraichik I."/>
            <person name="Dimitrov K.M."/>
            <person name="Suarez D.L."/>
            <person name="Swayne D.E."/>
        </authorList>
    </citation>
    <scope>NUCLEOTIDE SEQUENCE [LARGE SCALE GENOMIC DNA]</scope>
    <source>
        <strain evidence="1">PRJEB14757</strain>
    </source>
</reference>
<accession>A0A1W1HGW5</accession>
<proteinExistence type="predicted"/>
<dbReference type="Pfam" id="PF05973">
    <property type="entry name" value="Gp49"/>
    <property type="match status" value="1"/>
</dbReference>
<dbReference type="InterPro" id="IPR009241">
    <property type="entry name" value="HigB-like"/>
</dbReference>
<evidence type="ECO:0000313" key="2">
    <source>
        <dbReference type="Proteomes" id="UP000191931"/>
    </source>
</evidence>
<organism evidence="1 2">
    <name type="scientific">Desulfamplus magnetovallimortis</name>
    <dbReference type="NCBI Taxonomy" id="1246637"/>
    <lineage>
        <taxon>Bacteria</taxon>
        <taxon>Pseudomonadati</taxon>
        <taxon>Thermodesulfobacteriota</taxon>
        <taxon>Desulfobacteria</taxon>
        <taxon>Desulfobacterales</taxon>
        <taxon>Desulfobacteraceae</taxon>
        <taxon>Desulfamplus</taxon>
    </lineage>
</organism>
<protein>
    <submittedName>
        <fullName evidence="1">Uncharacterized protein</fullName>
    </submittedName>
</protein>
<dbReference type="AlphaFoldDB" id="A0A1W1HGW5"/>
<keyword evidence="2" id="KW-1185">Reference proteome</keyword>
<dbReference type="STRING" id="1246637.MTBBW1_400029"/>
<dbReference type="EMBL" id="FWEV01000282">
    <property type="protein sequence ID" value="SLM31622.1"/>
    <property type="molecule type" value="Genomic_DNA"/>
</dbReference>
<gene>
    <name evidence="1" type="ORF">MTBBW1_400029</name>
</gene>